<dbReference type="NCBIfam" id="TIGR01789">
    <property type="entry name" value="lycopene_cycl"/>
    <property type="match status" value="1"/>
</dbReference>
<dbReference type="PROSITE" id="PS51257">
    <property type="entry name" value="PROKAR_LIPOPROTEIN"/>
    <property type="match status" value="1"/>
</dbReference>
<keyword evidence="2" id="KW-0413">Isomerase</keyword>
<proteinExistence type="inferred from homology"/>
<dbReference type="InterPro" id="IPR008461">
    <property type="entry name" value="CrtY"/>
</dbReference>
<dbReference type="EC" id="5.5.1.19" evidence="2"/>
<dbReference type="InterPro" id="IPR036188">
    <property type="entry name" value="FAD/NAD-bd_sf"/>
</dbReference>
<dbReference type="InterPro" id="IPR010108">
    <property type="entry name" value="Lycopene_cyclase_b/e"/>
</dbReference>
<dbReference type="RefSeq" id="WP_315725486.1">
    <property type="nucleotide sequence ID" value="NZ_JAVUPU010000003.1"/>
</dbReference>
<organism evidence="2 3">
    <name type="scientific">Sphingosinicella rhizophila</name>
    <dbReference type="NCBI Taxonomy" id="3050082"/>
    <lineage>
        <taxon>Bacteria</taxon>
        <taxon>Pseudomonadati</taxon>
        <taxon>Pseudomonadota</taxon>
        <taxon>Alphaproteobacteria</taxon>
        <taxon>Sphingomonadales</taxon>
        <taxon>Sphingosinicellaceae</taxon>
        <taxon>Sphingosinicella</taxon>
    </lineage>
</organism>
<evidence type="ECO:0000313" key="3">
    <source>
        <dbReference type="Proteomes" id="UP001259572"/>
    </source>
</evidence>
<sequence length="389" mass="43070">MAGDPNRLIIAGGGLSGCLAALALAKLRPEVPILLIEQGERFGGNHIWSFFDPDVAPEARWLVDPLIERNWPAYDIAFPKRRRTIPVGYNSIRSDRLDALTRSALRPEQRRTGAVIDRLAVDHVLLAAGERIDGAAIIDARGPGDLVGLDLGWQKFVGRLLRFEVPHGLARPIVMDGLVDQSEGYRFVYCLPFDDHRMLVEDTYYSLSPSLDAAALGARIEQYVADRGWGPAAIESEEKGVLPVAMGGSVETLWTGGAPIPRLGLRGGFFHPTTGYSLPDAVRIALLLADQKILTTAALHERLMAEAKRLWRQRLFYRLLDRMLLRAAIPDRRYRLLEHFYRLDPALIHRFYAGHSTLGDRIGILSGTPPVPIGSAIWALAGGGRERKQ</sequence>
<evidence type="ECO:0000256" key="1">
    <source>
        <dbReference type="ARBA" id="ARBA00006599"/>
    </source>
</evidence>
<keyword evidence="3" id="KW-1185">Reference proteome</keyword>
<dbReference type="Pfam" id="PF05834">
    <property type="entry name" value="Lycopene_cycl"/>
    <property type="match status" value="1"/>
</dbReference>
<dbReference type="Gene3D" id="3.50.50.60">
    <property type="entry name" value="FAD/NAD(P)-binding domain"/>
    <property type="match status" value="1"/>
</dbReference>
<comment type="similarity">
    <text evidence="1">Belongs to the lycopene cyclase family.</text>
</comment>
<protein>
    <submittedName>
        <fullName evidence="2">Lycopene beta-cyclase CrtY</fullName>
        <ecNumber evidence="2">5.5.1.19</ecNumber>
    </submittedName>
</protein>
<evidence type="ECO:0000313" key="2">
    <source>
        <dbReference type="EMBL" id="MDT9598974.1"/>
    </source>
</evidence>
<reference evidence="2 3" key="1">
    <citation type="submission" date="2023-05" db="EMBL/GenBank/DDBJ databases">
        <authorList>
            <person name="Guo Y."/>
        </authorList>
    </citation>
    <scope>NUCLEOTIDE SEQUENCE [LARGE SCALE GENOMIC DNA]</scope>
    <source>
        <strain evidence="2 3">GR2756</strain>
    </source>
</reference>
<gene>
    <name evidence="2" type="primary">crtY</name>
    <name evidence="2" type="ORF">RQX22_08430</name>
</gene>
<comment type="caution">
    <text evidence="2">The sequence shown here is derived from an EMBL/GenBank/DDBJ whole genome shotgun (WGS) entry which is preliminary data.</text>
</comment>
<dbReference type="NCBIfam" id="TIGR01790">
    <property type="entry name" value="carotene-cycl"/>
    <property type="match status" value="1"/>
</dbReference>
<dbReference type="Proteomes" id="UP001259572">
    <property type="component" value="Unassembled WGS sequence"/>
</dbReference>
<accession>A0ABU3Q6E9</accession>
<dbReference type="SUPFAM" id="SSF51905">
    <property type="entry name" value="FAD/NAD(P)-binding domain"/>
    <property type="match status" value="1"/>
</dbReference>
<dbReference type="EMBL" id="JAVUPU010000003">
    <property type="protein sequence ID" value="MDT9598974.1"/>
    <property type="molecule type" value="Genomic_DNA"/>
</dbReference>
<dbReference type="GO" id="GO:0016853">
    <property type="term" value="F:isomerase activity"/>
    <property type="evidence" value="ECO:0007669"/>
    <property type="project" value="UniProtKB-KW"/>
</dbReference>
<name>A0ABU3Q6E9_9SPHN</name>